<name>A0AAN6WKI6_9PEZI</name>
<reference evidence="5" key="1">
    <citation type="journal article" date="2023" name="Mol. Phylogenet. Evol.">
        <title>Genome-scale phylogeny and comparative genomics of the fungal order Sordariales.</title>
        <authorList>
            <person name="Hensen N."/>
            <person name="Bonometti L."/>
            <person name="Westerberg I."/>
            <person name="Brannstrom I.O."/>
            <person name="Guillou S."/>
            <person name="Cros-Aarteil S."/>
            <person name="Calhoun S."/>
            <person name="Haridas S."/>
            <person name="Kuo A."/>
            <person name="Mondo S."/>
            <person name="Pangilinan J."/>
            <person name="Riley R."/>
            <person name="LaButti K."/>
            <person name="Andreopoulos B."/>
            <person name="Lipzen A."/>
            <person name="Chen C."/>
            <person name="Yan M."/>
            <person name="Daum C."/>
            <person name="Ng V."/>
            <person name="Clum A."/>
            <person name="Steindorff A."/>
            <person name="Ohm R.A."/>
            <person name="Martin F."/>
            <person name="Silar P."/>
            <person name="Natvig D.O."/>
            <person name="Lalanne C."/>
            <person name="Gautier V."/>
            <person name="Ament-Velasquez S.L."/>
            <person name="Kruys A."/>
            <person name="Hutchinson M.I."/>
            <person name="Powell A.J."/>
            <person name="Barry K."/>
            <person name="Miller A.N."/>
            <person name="Grigoriev I.V."/>
            <person name="Debuchy R."/>
            <person name="Gladieux P."/>
            <person name="Hiltunen Thoren M."/>
            <person name="Johannesson H."/>
        </authorList>
    </citation>
    <scope>NUCLEOTIDE SEQUENCE</scope>
    <source>
        <strain evidence="5">PSN309</strain>
    </source>
</reference>
<evidence type="ECO:0000313" key="5">
    <source>
        <dbReference type="EMBL" id="KAK4182956.1"/>
    </source>
</evidence>
<feature type="region of interest" description="Disordered" evidence="3">
    <location>
        <begin position="1"/>
        <end position="34"/>
    </location>
</feature>
<feature type="region of interest" description="Disordered" evidence="3">
    <location>
        <begin position="257"/>
        <end position="291"/>
    </location>
</feature>
<accession>A0AAN6WKI6</accession>
<dbReference type="Gene3D" id="2.30.30.40">
    <property type="entry name" value="SH3 Domains"/>
    <property type="match status" value="1"/>
</dbReference>
<reference evidence="5" key="2">
    <citation type="submission" date="2023-05" db="EMBL/GenBank/DDBJ databases">
        <authorList>
            <consortium name="Lawrence Berkeley National Laboratory"/>
            <person name="Steindorff A."/>
            <person name="Hensen N."/>
            <person name="Bonometti L."/>
            <person name="Westerberg I."/>
            <person name="Brannstrom I.O."/>
            <person name="Guillou S."/>
            <person name="Cros-Aarteil S."/>
            <person name="Calhoun S."/>
            <person name="Haridas S."/>
            <person name="Kuo A."/>
            <person name="Mondo S."/>
            <person name="Pangilinan J."/>
            <person name="Riley R."/>
            <person name="Labutti K."/>
            <person name="Andreopoulos B."/>
            <person name="Lipzen A."/>
            <person name="Chen C."/>
            <person name="Yanf M."/>
            <person name="Daum C."/>
            <person name="Ng V."/>
            <person name="Clum A."/>
            <person name="Ohm R."/>
            <person name="Martin F."/>
            <person name="Silar P."/>
            <person name="Natvig D."/>
            <person name="Lalanne C."/>
            <person name="Gautier V."/>
            <person name="Ament-Velasquez S.L."/>
            <person name="Kruys A."/>
            <person name="Hutchinson M.I."/>
            <person name="Powell A.J."/>
            <person name="Barry K."/>
            <person name="Miller A.N."/>
            <person name="Grigoriev I.V."/>
            <person name="Debuchy R."/>
            <person name="Gladieux P."/>
            <person name="Thoren M.H."/>
            <person name="Johannesson H."/>
        </authorList>
    </citation>
    <scope>NUCLEOTIDE SEQUENCE</scope>
    <source>
        <strain evidence="5">PSN309</strain>
    </source>
</reference>
<keyword evidence="6" id="KW-1185">Reference proteome</keyword>
<feature type="compositionally biased region" description="Polar residues" evidence="3">
    <location>
        <begin position="268"/>
        <end position="279"/>
    </location>
</feature>
<dbReference type="EMBL" id="MU864593">
    <property type="protein sequence ID" value="KAK4182956.1"/>
    <property type="molecule type" value="Genomic_DNA"/>
</dbReference>
<evidence type="ECO:0000313" key="6">
    <source>
        <dbReference type="Proteomes" id="UP001302126"/>
    </source>
</evidence>
<keyword evidence="1 2" id="KW-0728">SH3 domain</keyword>
<dbReference type="SMART" id="SM00326">
    <property type="entry name" value="SH3"/>
    <property type="match status" value="1"/>
</dbReference>
<dbReference type="PROSITE" id="PS50002">
    <property type="entry name" value="SH3"/>
    <property type="match status" value="1"/>
</dbReference>
<proteinExistence type="predicted"/>
<comment type="caution">
    <text evidence="5">The sequence shown here is derived from an EMBL/GenBank/DDBJ whole genome shotgun (WGS) entry which is preliminary data.</text>
</comment>
<sequence>MTNRGTKRKNLSESDERANPASRPRVSTKLANPSSVTYKFDRDGFSVTRTDVGEHAAAADNDSRQGNWTTFGPGWQQISGEASGDLIRQHLEMVESVHPGVKYQFVLLPVPVIGTKKQIMAPHDDKDQNLTVAPLRPPPTRPSNNDRITAKVLYDFTGTGKPELSVTKDQTVEIMLPSDDDSGWAKVRTLEGQEGGVPAGFLEKMNPPAAKDSNMTAVRNNTPESPSNSPSSMAYRSPLSSAPLVEDDLIIEAPIAEAPAARPKPAKSPTNEPSTTSHHTVAGPSATARVRPLREAAKKRRYLATGASVYKNPSLSDLGIPRAESIALSTAHNHRQSDAEPESLAIQSLPSDSAPVAAVQTSAREPLAQGIFVPISGGSDTPLPRLPATQPQAHTGHLLSPSPMRIRRIRSRFGWWKNDLPYITEVRSKGT</sequence>
<dbReference type="InterPro" id="IPR036028">
    <property type="entry name" value="SH3-like_dom_sf"/>
</dbReference>
<feature type="domain" description="SH3" evidence="4">
    <location>
        <begin position="145"/>
        <end position="207"/>
    </location>
</feature>
<organism evidence="5 6">
    <name type="scientific">Podospora australis</name>
    <dbReference type="NCBI Taxonomy" id="1536484"/>
    <lineage>
        <taxon>Eukaryota</taxon>
        <taxon>Fungi</taxon>
        <taxon>Dikarya</taxon>
        <taxon>Ascomycota</taxon>
        <taxon>Pezizomycotina</taxon>
        <taxon>Sordariomycetes</taxon>
        <taxon>Sordariomycetidae</taxon>
        <taxon>Sordariales</taxon>
        <taxon>Podosporaceae</taxon>
        <taxon>Podospora</taxon>
    </lineage>
</organism>
<dbReference type="AlphaFoldDB" id="A0AAN6WKI6"/>
<evidence type="ECO:0000256" key="1">
    <source>
        <dbReference type="ARBA" id="ARBA00022443"/>
    </source>
</evidence>
<feature type="compositionally biased region" description="Low complexity" evidence="3">
    <location>
        <begin position="220"/>
        <end position="232"/>
    </location>
</feature>
<evidence type="ECO:0000259" key="4">
    <source>
        <dbReference type="PROSITE" id="PS50002"/>
    </source>
</evidence>
<evidence type="ECO:0000256" key="2">
    <source>
        <dbReference type="PROSITE-ProRule" id="PRU00192"/>
    </source>
</evidence>
<dbReference type="InterPro" id="IPR001452">
    <property type="entry name" value="SH3_domain"/>
</dbReference>
<evidence type="ECO:0000256" key="3">
    <source>
        <dbReference type="SAM" id="MobiDB-lite"/>
    </source>
</evidence>
<dbReference type="Proteomes" id="UP001302126">
    <property type="component" value="Unassembled WGS sequence"/>
</dbReference>
<protein>
    <recommendedName>
        <fullName evidence="4">SH3 domain-containing protein</fullName>
    </recommendedName>
</protein>
<gene>
    <name evidence="5" type="ORF">QBC35DRAFT_536117</name>
</gene>
<dbReference type="SUPFAM" id="SSF50044">
    <property type="entry name" value="SH3-domain"/>
    <property type="match status" value="1"/>
</dbReference>
<dbReference type="Pfam" id="PF07653">
    <property type="entry name" value="SH3_2"/>
    <property type="match status" value="1"/>
</dbReference>
<feature type="region of interest" description="Disordered" evidence="3">
    <location>
        <begin position="195"/>
        <end position="239"/>
    </location>
</feature>